<dbReference type="InterPro" id="IPR036010">
    <property type="entry name" value="2Fe-2S_ferredoxin-like_sf"/>
</dbReference>
<dbReference type="SUPFAM" id="SSF52343">
    <property type="entry name" value="Ferredoxin reductase-like, C-terminal NADP-linked domain"/>
    <property type="match status" value="1"/>
</dbReference>
<dbReference type="Pfam" id="PF00970">
    <property type="entry name" value="FAD_binding_6"/>
    <property type="match status" value="1"/>
</dbReference>
<comment type="cofactor">
    <cofactor evidence="1">
        <name>FAD</name>
        <dbReference type="ChEBI" id="CHEBI:57692"/>
    </cofactor>
</comment>
<sequence length="356" mass="40185">MNQEFYRIPIAAIHKPIKEAVTLSFQIPDELLPVFKFHPGQHLCFRFDVNNKEELRMYSLHNSPYVKGLFQVTVKIQKNGLISNYIADNLKAGDIVEISTPQGDFTVNPDEKAGKSYYLFAAGSGITPIYSMLSSILLAEPNSRVFLLYGNRSIPEILFYNELLEWQAKYPDRLKITQTLSKRFLDFSLAPWDGKRGRINEELVESFLLENPATPENTEYYICGPDGMNQMVSDTLIDMGVPSKFIHFEYFSTQAIEYEEGLTAVENALVDAAIRNEKFQLHLVQDETILEGLKRIGAPAPYFCQGGICGTCKAHLIEGEVKMKATMALSAEDVKNNIILTCQSLAQTAKVKIEFK</sequence>
<dbReference type="InterPro" id="IPR039261">
    <property type="entry name" value="FNR_nucleotide-bd"/>
</dbReference>
<evidence type="ECO:0000256" key="7">
    <source>
        <dbReference type="ARBA" id="ARBA00023004"/>
    </source>
</evidence>
<keyword evidence="6" id="KW-0560">Oxidoreductase</keyword>
<dbReference type="GO" id="GO:0046872">
    <property type="term" value="F:metal ion binding"/>
    <property type="evidence" value="ECO:0007669"/>
    <property type="project" value="UniProtKB-KW"/>
</dbReference>
<dbReference type="RefSeq" id="WP_101308984.1">
    <property type="nucleotide sequence ID" value="NZ_MVDE01000006.1"/>
</dbReference>
<reference evidence="11 12" key="1">
    <citation type="journal article" date="2017" name="Front. Microbiol.">
        <title>Labilibaculum manganireducens gen. nov., sp. nov. and Labilibaculum filiforme sp. nov., Novel Bacteroidetes Isolated from Subsurface Sediments of the Baltic Sea.</title>
        <authorList>
            <person name="Vandieken V."/>
            <person name="Marshall I.P."/>
            <person name="Niemann H."/>
            <person name="Engelen B."/>
            <person name="Cypionka H."/>
        </authorList>
    </citation>
    <scope>NUCLEOTIDE SEQUENCE [LARGE SCALE GENOMIC DNA]</scope>
    <source>
        <strain evidence="11 12">59.10-2M</strain>
    </source>
</reference>
<dbReference type="InterPro" id="IPR006058">
    <property type="entry name" value="2Fe2S_fd_BS"/>
</dbReference>
<comment type="caution">
    <text evidence="11">The sequence shown here is derived from an EMBL/GenBank/DDBJ whole genome shotgun (WGS) entry which is preliminary data.</text>
</comment>
<evidence type="ECO:0000256" key="4">
    <source>
        <dbReference type="ARBA" id="ARBA00022723"/>
    </source>
</evidence>
<evidence type="ECO:0000259" key="10">
    <source>
        <dbReference type="PROSITE" id="PS51384"/>
    </source>
</evidence>
<dbReference type="Pfam" id="PF00111">
    <property type="entry name" value="Fer2"/>
    <property type="match status" value="1"/>
</dbReference>
<keyword evidence="8" id="KW-0411">Iron-sulfur</keyword>
<dbReference type="InterPro" id="IPR017938">
    <property type="entry name" value="Riboflavin_synthase-like_b-brl"/>
</dbReference>
<keyword evidence="12" id="KW-1185">Reference proteome</keyword>
<proteinExistence type="predicted"/>
<dbReference type="Proteomes" id="UP000233618">
    <property type="component" value="Unassembled WGS sequence"/>
</dbReference>
<evidence type="ECO:0000256" key="2">
    <source>
        <dbReference type="ARBA" id="ARBA00022630"/>
    </source>
</evidence>
<gene>
    <name evidence="11" type="ORF">BZG01_06320</name>
</gene>
<evidence type="ECO:0000256" key="3">
    <source>
        <dbReference type="ARBA" id="ARBA00022714"/>
    </source>
</evidence>
<evidence type="ECO:0000256" key="1">
    <source>
        <dbReference type="ARBA" id="ARBA00001974"/>
    </source>
</evidence>
<dbReference type="InterPro" id="IPR001709">
    <property type="entry name" value="Flavoprot_Pyr_Nucl_cyt_Rdtase"/>
</dbReference>
<feature type="domain" description="2Fe-2S ferredoxin-type" evidence="9">
    <location>
        <begin position="268"/>
        <end position="356"/>
    </location>
</feature>
<dbReference type="GO" id="GO:0050660">
    <property type="term" value="F:flavin adenine dinucleotide binding"/>
    <property type="evidence" value="ECO:0007669"/>
    <property type="project" value="TreeGrafter"/>
</dbReference>
<keyword evidence="7" id="KW-0408">Iron</keyword>
<dbReference type="Gene3D" id="3.40.50.80">
    <property type="entry name" value="Nucleotide-binding domain of ferredoxin-NADP reductase (FNR) module"/>
    <property type="match status" value="1"/>
</dbReference>
<dbReference type="GO" id="GO:0051537">
    <property type="term" value="F:2 iron, 2 sulfur cluster binding"/>
    <property type="evidence" value="ECO:0007669"/>
    <property type="project" value="UniProtKB-KW"/>
</dbReference>
<dbReference type="SUPFAM" id="SSF63380">
    <property type="entry name" value="Riboflavin synthase domain-like"/>
    <property type="match status" value="1"/>
</dbReference>
<accession>A0A2N3ICH0</accession>
<dbReference type="PRINTS" id="PR00406">
    <property type="entry name" value="CYTB5RDTASE"/>
</dbReference>
<dbReference type="PROSITE" id="PS00197">
    <property type="entry name" value="2FE2S_FER_1"/>
    <property type="match status" value="1"/>
</dbReference>
<dbReference type="PRINTS" id="PR00371">
    <property type="entry name" value="FPNCR"/>
</dbReference>
<dbReference type="InterPro" id="IPR008333">
    <property type="entry name" value="Cbr1-like_FAD-bd_dom"/>
</dbReference>
<dbReference type="EMBL" id="MVDE01000006">
    <property type="protein sequence ID" value="PKQ67975.1"/>
    <property type="molecule type" value="Genomic_DNA"/>
</dbReference>
<dbReference type="InterPro" id="IPR012675">
    <property type="entry name" value="Beta-grasp_dom_sf"/>
</dbReference>
<name>A0A2N3ICH0_9BACT</name>
<evidence type="ECO:0008006" key="13">
    <source>
        <dbReference type="Google" id="ProtNLM"/>
    </source>
</evidence>
<feature type="domain" description="FAD-binding FR-type" evidence="10">
    <location>
        <begin position="3"/>
        <end position="108"/>
    </location>
</feature>
<keyword evidence="3" id="KW-0001">2Fe-2S</keyword>
<dbReference type="CDD" id="cd06214">
    <property type="entry name" value="PA_degradation_oxidoreductase_like"/>
    <property type="match status" value="1"/>
</dbReference>
<dbReference type="InterPro" id="IPR001041">
    <property type="entry name" value="2Fe-2S_ferredoxin-type"/>
</dbReference>
<dbReference type="AlphaFoldDB" id="A0A2N3ICH0"/>
<keyword evidence="5" id="KW-0274">FAD</keyword>
<dbReference type="PANTHER" id="PTHR47354:SF8">
    <property type="entry name" value="1,2-PHENYLACETYL-COA EPOXIDASE, SUBUNIT E"/>
    <property type="match status" value="1"/>
</dbReference>
<keyword evidence="4" id="KW-0479">Metal-binding</keyword>
<organism evidence="11 12">
    <name type="scientific">Labilibaculum manganireducens</name>
    <dbReference type="NCBI Taxonomy" id="1940525"/>
    <lineage>
        <taxon>Bacteria</taxon>
        <taxon>Pseudomonadati</taxon>
        <taxon>Bacteroidota</taxon>
        <taxon>Bacteroidia</taxon>
        <taxon>Marinilabiliales</taxon>
        <taxon>Marinifilaceae</taxon>
        <taxon>Labilibaculum</taxon>
    </lineage>
</organism>
<dbReference type="PROSITE" id="PS51085">
    <property type="entry name" value="2FE2S_FER_2"/>
    <property type="match status" value="1"/>
</dbReference>
<evidence type="ECO:0000313" key="12">
    <source>
        <dbReference type="Proteomes" id="UP000233618"/>
    </source>
</evidence>
<dbReference type="GO" id="GO:0016491">
    <property type="term" value="F:oxidoreductase activity"/>
    <property type="evidence" value="ECO:0007669"/>
    <property type="project" value="UniProtKB-KW"/>
</dbReference>
<dbReference type="SUPFAM" id="SSF54292">
    <property type="entry name" value="2Fe-2S ferredoxin-like"/>
    <property type="match status" value="1"/>
</dbReference>
<evidence type="ECO:0000256" key="5">
    <source>
        <dbReference type="ARBA" id="ARBA00022827"/>
    </source>
</evidence>
<evidence type="ECO:0000313" key="11">
    <source>
        <dbReference type="EMBL" id="PKQ67975.1"/>
    </source>
</evidence>
<protein>
    <recommendedName>
        <fullName evidence="13">Oxidoreductase</fullName>
    </recommendedName>
</protein>
<dbReference type="PROSITE" id="PS51384">
    <property type="entry name" value="FAD_FR"/>
    <property type="match status" value="1"/>
</dbReference>
<dbReference type="CDD" id="cd00207">
    <property type="entry name" value="fer2"/>
    <property type="match status" value="1"/>
</dbReference>
<dbReference type="Pfam" id="PF00175">
    <property type="entry name" value="NAD_binding_1"/>
    <property type="match status" value="1"/>
</dbReference>
<dbReference type="Gene3D" id="2.40.30.10">
    <property type="entry name" value="Translation factors"/>
    <property type="match status" value="1"/>
</dbReference>
<evidence type="ECO:0000256" key="6">
    <source>
        <dbReference type="ARBA" id="ARBA00023002"/>
    </source>
</evidence>
<dbReference type="InterPro" id="IPR001433">
    <property type="entry name" value="OxRdtase_FAD/NAD-bd"/>
</dbReference>
<dbReference type="InterPro" id="IPR050415">
    <property type="entry name" value="MRET"/>
</dbReference>
<keyword evidence="2" id="KW-0285">Flavoprotein</keyword>
<dbReference type="Gene3D" id="3.10.20.30">
    <property type="match status" value="1"/>
</dbReference>
<dbReference type="InterPro" id="IPR017927">
    <property type="entry name" value="FAD-bd_FR_type"/>
</dbReference>
<evidence type="ECO:0000259" key="9">
    <source>
        <dbReference type="PROSITE" id="PS51085"/>
    </source>
</evidence>
<evidence type="ECO:0000256" key="8">
    <source>
        <dbReference type="ARBA" id="ARBA00023014"/>
    </source>
</evidence>
<dbReference type="PANTHER" id="PTHR47354">
    <property type="entry name" value="NADH OXIDOREDUCTASE HCR"/>
    <property type="match status" value="1"/>
</dbReference>